<organism evidence="2 3">
    <name type="scientific">Geodia barretti</name>
    <name type="common">Barrett's horny sponge</name>
    <dbReference type="NCBI Taxonomy" id="519541"/>
    <lineage>
        <taxon>Eukaryota</taxon>
        <taxon>Metazoa</taxon>
        <taxon>Porifera</taxon>
        <taxon>Demospongiae</taxon>
        <taxon>Heteroscleromorpha</taxon>
        <taxon>Tetractinellida</taxon>
        <taxon>Astrophorina</taxon>
        <taxon>Geodiidae</taxon>
        <taxon>Geodia</taxon>
    </lineage>
</organism>
<name>A0AA35WP38_GEOBA</name>
<proteinExistence type="predicted"/>
<dbReference type="AlphaFoldDB" id="A0AA35WP38"/>
<evidence type="ECO:0000313" key="2">
    <source>
        <dbReference type="EMBL" id="CAI8028583.1"/>
    </source>
</evidence>
<protein>
    <submittedName>
        <fullName evidence="2">Uncharacterized protein</fullName>
    </submittedName>
</protein>
<evidence type="ECO:0000256" key="1">
    <source>
        <dbReference type="SAM" id="MobiDB-lite"/>
    </source>
</evidence>
<reference evidence="2" key="1">
    <citation type="submission" date="2023-03" db="EMBL/GenBank/DDBJ databases">
        <authorList>
            <person name="Steffen K."/>
            <person name="Cardenas P."/>
        </authorList>
    </citation>
    <scope>NUCLEOTIDE SEQUENCE</scope>
</reference>
<dbReference type="SUPFAM" id="SSF51604">
    <property type="entry name" value="Enolase C-terminal domain-like"/>
    <property type="match status" value="1"/>
</dbReference>
<feature type="region of interest" description="Disordered" evidence="1">
    <location>
        <begin position="174"/>
        <end position="196"/>
    </location>
</feature>
<dbReference type="Gene3D" id="3.20.20.120">
    <property type="entry name" value="Enolase-like C-terminal domain"/>
    <property type="match status" value="1"/>
</dbReference>
<dbReference type="InterPro" id="IPR036849">
    <property type="entry name" value="Enolase-like_C_sf"/>
</dbReference>
<gene>
    <name evidence="2" type="ORF">GBAR_LOCUS16288</name>
</gene>
<keyword evidence="3" id="KW-1185">Reference proteome</keyword>
<dbReference type="Proteomes" id="UP001174909">
    <property type="component" value="Unassembled WGS sequence"/>
</dbReference>
<evidence type="ECO:0000313" key="3">
    <source>
        <dbReference type="Proteomes" id="UP001174909"/>
    </source>
</evidence>
<accession>A0AA35WP38</accession>
<dbReference type="EMBL" id="CASHTH010002348">
    <property type="protein sequence ID" value="CAI8028583.1"/>
    <property type="molecule type" value="Genomic_DNA"/>
</dbReference>
<sequence>MVFKMHTNASYDPLEQAAAASELDLPRGFKIHFDFNGGGRTVGAVKPLIAEMERDYPIVGFIEDALPRADYDGWRELRHHTSLTIVHGGVPIGGGYPETAHGVADAYMMGHSVADIMTRGILASKANAQVILQLTGGTLMKAMTLHLAAVLPSASGHSINLDDQYEEDITTGAHSAAGRHDVPHARRNPNPRIMTGKEEGTIRGVDFERWEDDGSEEFEAAYQKMKAEWEAKGVRVTD</sequence>
<comment type="caution">
    <text evidence="2">The sequence shown here is derived from an EMBL/GenBank/DDBJ whole genome shotgun (WGS) entry which is preliminary data.</text>
</comment>